<accession>A0A2H4SVC1</accession>
<dbReference type="GO" id="GO:0008168">
    <property type="term" value="F:methyltransferase activity"/>
    <property type="evidence" value="ECO:0007669"/>
    <property type="project" value="TreeGrafter"/>
</dbReference>
<dbReference type="PANTHER" id="PTHR42912:SF83">
    <property type="entry name" value="METHYLTRANSFERASE TYPE 11 DOMAIN-CONTAINING PROTEIN"/>
    <property type="match status" value="1"/>
</dbReference>
<reference evidence="2 3" key="1">
    <citation type="journal article" date="2017" name="BMC Genomics">
        <title>Chromosome level assembly and secondary metabolite potential of the parasitic fungus Cordyceps militaris.</title>
        <authorList>
            <person name="Kramer G.J."/>
            <person name="Nodwell J.R."/>
        </authorList>
    </citation>
    <scope>NUCLEOTIDE SEQUENCE [LARGE SCALE GENOMIC DNA]</scope>
    <source>
        <strain evidence="2 3">ATCC 34164</strain>
    </source>
</reference>
<dbReference type="VEuPathDB" id="FungiDB:A9K55_000578"/>
<proteinExistence type="predicted"/>
<evidence type="ECO:0000256" key="1">
    <source>
        <dbReference type="SAM" id="MobiDB-lite"/>
    </source>
</evidence>
<gene>
    <name evidence="2" type="ORF">A9K55_000578</name>
</gene>
<evidence type="ECO:0000313" key="3">
    <source>
        <dbReference type="Proteomes" id="UP000323067"/>
    </source>
</evidence>
<dbReference type="SUPFAM" id="SSF53335">
    <property type="entry name" value="S-adenosyl-L-methionine-dependent methyltransferases"/>
    <property type="match status" value="1"/>
</dbReference>
<dbReference type="VEuPathDB" id="FungiDB:CCM_04493"/>
<dbReference type="InterPro" id="IPR050508">
    <property type="entry name" value="Methyltransf_Superfamily"/>
</dbReference>
<organism evidence="2 3">
    <name type="scientific">Cordyceps militaris</name>
    <name type="common">Caterpillar fungus</name>
    <name type="synonym">Clavaria militaris</name>
    <dbReference type="NCBI Taxonomy" id="73501"/>
    <lineage>
        <taxon>Eukaryota</taxon>
        <taxon>Fungi</taxon>
        <taxon>Dikarya</taxon>
        <taxon>Ascomycota</taxon>
        <taxon>Pezizomycotina</taxon>
        <taxon>Sordariomycetes</taxon>
        <taxon>Hypocreomycetidae</taxon>
        <taxon>Hypocreales</taxon>
        <taxon>Cordycipitaceae</taxon>
        <taxon>Cordyceps</taxon>
    </lineage>
</organism>
<dbReference type="InterPro" id="IPR029063">
    <property type="entry name" value="SAM-dependent_MTases_sf"/>
</dbReference>
<evidence type="ECO:0000313" key="2">
    <source>
        <dbReference type="EMBL" id="ATY67048.1"/>
    </source>
</evidence>
<dbReference type="PANTHER" id="PTHR42912">
    <property type="entry name" value="METHYLTRANSFERASE"/>
    <property type="match status" value="1"/>
</dbReference>
<protein>
    <submittedName>
        <fullName evidence="2">Ubiquinone menaquinone biosynthesis-related</fullName>
    </submittedName>
</protein>
<feature type="region of interest" description="Disordered" evidence="1">
    <location>
        <begin position="22"/>
        <end position="104"/>
    </location>
</feature>
<dbReference type="AlphaFoldDB" id="A0A2H4SVC1"/>
<dbReference type="Proteomes" id="UP000323067">
    <property type="component" value="Chromosome ii"/>
</dbReference>
<keyword evidence="2" id="KW-0830">Ubiquinone</keyword>
<name>A0A2H4SVC1_CORMI</name>
<dbReference type="Gene3D" id="3.40.50.150">
    <property type="entry name" value="Vaccinia Virus protein VP39"/>
    <property type="match status" value="1"/>
</dbReference>
<dbReference type="EMBL" id="CP023327">
    <property type="protein sequence ID" value="ATY67048.1"/>
    <property type="molecule type" value="Genomic_DNA"/>
</dbReference>
<feature type="compositionally biased region" description="Pro residues" evidence="1">
    <location>
        <begin position="89"/>
        <end position="99"/>
    </location>
</feature>
<dbReference type="OrthoDB" id="416496at2759"/>
<sequence length="444" mass="47449">MIRHAHPMIPCVTTRRAAAAATARAQCARRHAHIKSGPGKPRLGSKPKQPKAAEPAPSYKPCELNPPPAAHHPESTELTPPSRASQVRPRPPPPPPKSKPGPQQADTLLSVWRASWLPLSGAALVAGALGFYIFGTAAATLQSDPCCATTDRASTTPTGRPPALTGDNAEQFDKELDWPEWWMGITSLRRRLAAHARGDVLELAMGSGRNLAHYDWSPITAALVTTAAAHDETRANKPVVVVVRATTTSGITSFTGLDISVDMLDVARRKLTRTVPPLKDAAPVVRASSMADRGGGQLSFLGGRLRLVQSDAHHPLPPPPASGNNSKYDSIIQTFGLCSVADPVAVLRNLASAVKPGTGRIVLLEHGTGYFGLVNGLLDRNAGKHFDKYGCWWNRDIEALVEEAARSTPGLTVVRVERPKVLQMGTLVWVELKVEETPSATGTK</sequence>